<evidence type="ECO:0000313" key="9">
    <source>
        <dbReference type="EMBL" id="AOV09488.1"/>
    </source>
</evidence>
<accession>A0A1E7P703</accession>
<reference evidence="7" key="1">
    <citation type="submission" date="2016-09" db="EMBL/GenBank/DDBJ databases">
        <title>Complete genome of Campylobacter jejuni subsp. jejuni str. MTVDSCj07, Isolated from a Naturally Colonized Farm-Raised Chicken.</title>
        <authorList>
            <person name="Taveirne M.E."/>
            <person name="Parker C.T."/>
            <person name="Huynh S."/>
            <person name="DiRita V.J."/>
        </authorList>
    </citation>
    <scope>NUCLEOTIDE SEQUENCE</scope>
    <source>
        <strain evidence="7">MTVDSCj07</strain>
        <plasmid evidence="7">pMTVDSCj07-1</plasmid>
    </source>
</reference>
<geneLocation type="plasmid" evidence="9">
    <name>pMTVDSCj16-1</name>
</geneLocation>
<evidence type="ECO:0000256" key="4">
    <source>
        <dbReference type="PIRSR" id="PIRSR606118-50"/>
    </source>
</evidence>
<reference evidence="9" key="3">
    <citation type="submission" date="2016-09" db="EMBL/GenBank/DDBJ databases">
        <title>Complete genome of Campylobacter jejuni subsp. jejuni str.MTVDSCj16, Isolated from a Naturally Colonized Farm-Raised Chicken.</title>
        <authorList>
            <person name="Taveirne M.E."/>
            <person name="Parker C.T."/>
            <person name="Huynh S."/>
            <person name="DiRita V.J."/>
        </authorList>
    </citation>
    <scope>NUCLEOTIDE SEQUENCE</scope>
    <source>
        <strain evidence="9">MTVDSCj16</strain>
        <plasmid evidence="9">pMTVDSCj16-1</plasmid>
    </source>
</reference>
<feature type="active site" description="O-(5'-phospho-DNA)-serine intermediate" evidence="4 5">
    <location>
        <position position="9"/>
    </location>
</feature>
<feature type="domain" description="Resolvase/invertase-type recombinase catalytic" evidence="6">
    <location>
        <begin position="1"/>
        <end position="143"/>
    </location>
</feature>
<keyword evidence="1" id="KW-0229">DNA integration</keyword>
<dbReference type="RefSeq" id="WP_002803413.1">
    <property type="nucleotide sequence ID" value="NZ_CAKJUE010000016.1"/>
</dbReference>
<dbReference type="PANTHER" id="PTHR30461">
    <property type="entry name" value="DNA-INVERTASE FROM LAMBDOID PROPHAGE"/>
    <property type="match status" value="1"/>
</dbReference>
<evidence type="ECO:0000256" key="1">
    <source>
        <dbReference type="ARBA" id="ARBA00022908"/>
    </source>
</evidence>
<dbReference type="PANTHER" id="PTHR30461:SF19">
    <property type="entry name" value="SITE-SPECIFIC RECOMBINASE RESOLVASE FAMILY"/>
    <property type="match status" value="1"/>
</dbReference>
<dbReference type="EMBL" id="JAJUOL010000016">
    <property type="protein sequence ID" value="MCH3852309.1"/>
    <property type="molecule type" value="Genomic_DNA"/>
</dbReference>
<dbReference type="PROSITE" id="PS00397">
    <property type="entry name" value="RECOMBINASES_1"/>
    <property type="match status" value="1"/>
</dbReference>
<dbReference type="GO" id="GO:0003677">
    <property type="term" value="F:DNA binding"/>
    <property type="evidence" value="ECO:0007669"/>
    <property type="project" value="UniProtKB-KW"/>
</dbReference>
<dbReference type="Pfam" id="PF00239">
    <property type="entry name" value="Resolvase"/>
    <property type="match status" value="1"/>
</dbReference>
<protein>
    <submittedName>
        <fullName evidence="10">Recombinase family protein</fullName>
    </submittedName>
</protein>
<evidence type="ECO:0000256" key="3">
    <source>
        <dbReference type="ARBA" id="ARBA00023172"/>
    </source>
</evidence>
<geneLocation type="plasmid" evidence="7">
    <name>pMTVDSCj07-1</name>
</geneLocation>
<gene>
    <name evidence="10" type="ORF">LZC39_09415</name>
    <name evidence="7" type="ORF">MTVDSCj07_a0017</name>
    <name evidence="8" type="ORF">MTVDSCj13_a0016</name>
    <name evidence="9" type="ORF">MTVDSCj16_a0016</name>
</gene>
<dbReference type="SMART" id="SM00857">
    <property type="entry name" value="Resolvase"/>
    <property type="match status" value="1"/>
</dbReference>
<dbReference type="CDD" id="cd03768">
    <property type="entry name" value="SR_ResInv"/>
    <property type="match status" value="1"/>
</dbReference>
<evidence type="ECO:0000313" key="10">
    <source>
        <dbReference type="EMBL" id="MCH3852309.1"/>
    </source>
</evidence>
<sequence length="204" mass="23730">MNIAYIRVSTNKQELDSQKLEIMEYCHKNNIILDEILEVKISSTKSQEKRKIKDLKQRLQSGDLLIATELSRLGRSMLEIINLVLEFNANNINFLFLRQRELSNFNNPSSKLILSIYAYLAENERDLISQRTKAGLENAKASGKKLGRPKGSLNSIYDKDIDKIQTLLDKDLSIRSIWKLFYKDSGKTYDGLLWFIKKRKLKQK</sequence>
<dbReference type="EMBL" id="CP017418">
    <property type="protein sequence ID" value="AOV09439.1"/>
    <property type="molecule type" value="Genomic_DNA"/>
</dbReference>
<dbReference type="EMBL" id="CP017416">
    <property type="protein sequence ID" value="AOV09313.1"/>
    <property type="molecule type" value="Genomic_DNA"/>
</dbReference>
<evidence type="ECO:0000259" key="6">
    <source>
        <dbReference type="PROSITE" id="PS51736"/>
    </source>
</evidence>
<keyword evidence="2" id="KW-0238">DNA-binding</keyword>
<dbReference type="InterPro" id="IPR050639">
    <property type="entry name" value="SSR_resolvase"/>
</dbReference>
<dbReference type="GO" id="GO:0000150">
    <property type="term" value="F:DNA strand exchange activity"/>
    <property type="evidence" value="ECO:0007669"/>
    <property type="project" value="InterPro"/>
</dbReference>
<dbReference type="InterPro" id="IPR006119">
    <property type="entry name" value="Resolv_N"/>
</dbReference>
<evidence type="ECO:0000313" key="8">
    <source>
        <dbReference type="EMBL" id="AOV09439.1"/>
    </source>
</evidence>
<dbReference type="EMBL" id="CP017419">
    <property type="protein sequence ID" value="AOV09488.1"/>
    <property type="molecule type" value="Genomic_DNA"/>
</dbReference>
<dbReference type="SUPFAM" id="SSF53041">
    <property type="entry name" value="Resolvase-like"/>
    <property type="match status" value="1"/>
</dbReference>
<dbReference type="PROSITE" id="PS51736">
    <property type="entry name" value="RECOMBINASES_3"/>
    <property type="match status" value="1"/>
</dbReference>
<evidence type="ECO:0000256" key="2">
    <source>
        <dbReference type="ARBA" id="ARBA00023125"/>
    </source>
</evidence>
<dbReference type="PATRIC" id="fig|197.5231.peg.543"/>
<keyword evidence="3" id="KW-0233">DNA recombination</keyword>
<proteinExistence type="predicted"/>
<reference evidence="10" key="4">
    <citation type="submission" date="2021-12" db="EMBL/GenBank/DDBJ databases">
        <title>Prevalence of phenicol resistance gene fexA in Campylobacter isolated from poultry supply chain.</title>
        <authorList>
            <person name="Tang B."/>
            <person name="Zheng X."/>
            <person name="Lin J."/>
            <person name="Lin R."/>
            <person name="Yang H."/>
            <person name="Shen Z."/>
            <person name="Xia F."/>
        </authorList>
    </citation>
    <scope>NUCLEOTIDE SEQUENCE</scope>
    <source>
        <strain evidence="10">CJHN2011004</strain>
    </source>
</reference>
<dbReference type="AlphaFoldDB" id="A0A1E7P703"/>
<dbReference type="InterPro" id="IPR036162">
    <property type="entry name" value="Resolvase-like_N_sf"/>
</dbReference>
<dbReference type="Gene3D" id="3.40.50.1390">
    <property type="entry name" value="Resolvase, N-terminal catalytic domain"/>
    <property type="match status" value="1"/>
</dbReference>
<name>A0A1E7P703_CAMJU</name>
<dbReference type="Proteomes" id="UP001199644">
    <property type="component" value="Unassembled WGS sequence"/>
</dbReference>
<evidence type="ECO:0000256" key="5">
    <source>
        <dbReference type="PROSITE-ProRule" id="PRU10137"/>
    </source>
</evidence>
<organism evidence="9">
    <name type="scientific">Campylobacter jejuni</name>
    <dbReference type="NCBI Taxonomy" id="197"/>
    <lineage>
        <taxon>Bacteria</taxon>
        <taxon>Pseudomonadati</taxon>
        <taxon>Campylobacterota</taxon>
        <taxon>Epsilonproteobacteria</taxon>
        <taxon>Campylobacterales</taxon>
        <taxon>Campylobacteraceae</taxon>
        <taxon>Campylobacter</taxon>
    </lineage>
</organism>
<keyword evidence="9" id="KW-0614">Plasmid</keyword>
<dbReference type="InterPro" id="IPR006118">
    <property type="entry name" value="Recombinase_CS"/>
</dbReference>
<evidence type="ECO:0000313" key="7">
    <source>
        <dbReference type="EMBL" id="AOV09313.1"/>
    </source>
</evidence>
<reference evidence="8" key="2">
    <citation type="submission" date="2016-09" db="EMBL/GenBank/DDBJ databases">
        <title>Complete genome of Campylobacter jejuni subsp. jejuni str.MTVDSCj13, Isolated from a Naturally Colonized Farm-Raised Chicken.</title>
        <authorList>
            <person name="Taveirne M.E."/>
            <person name="Parker C.T."/>
            <person name="Huynh S."/>
            <person name="DiRita V.J."/>
        </authorList>
    </citation>
    <scope>NUCLEOTIDE SEQUENCE</scope>
    <source>
        <strain evidence="8">MTVDSCj13</strain>
        <plasmid evidence="8">pMTVDSCj13-1</plasmid>
    </source>
</reference>
<geneLocation type="plasmid" evidence="8">
    <name>pMTVDSCj13-1</name>
</geneLocation>
<dbReference type="GO" id="GO:0015074">
    <property type="term" value="P:DNA integration"/>
    <property type="evidence" value="ECO:0007669"/>
    <property type="project" value="UniProtKB-KW"/>
</dbReference>